<dbReference type="EnsemblMetazoa" id="XM_003727726">
    <property type="protein sequence ID" value="XP_003727774"/>
    <property type="gene ID" value="LOC100891142"/>
</dbReference>
<feature type="transmembrane region" description="Helical" evidence="22">
    <location>
        <begin position="303"/>
        <end position="329"/>
    </location>
</feature>
<comment type="catalytic activity">
    <reaction evidence="21">
        <text>methotrexate(in) + H(+)(in) = methotrexate(out) + H(+)(out)</text>
        <dbReference type="Rhea" id="RHEA:70163"/>
        <dbReference type="ChEBI" id="CHEBI:15378"/>
        <dbReference type="ChEBI" id="CHEBI:50681"/>
    </reaction>
</comment>
<evidence type="ECO:0000256" key="2">
    <source>
        <dbReference type="ARBA" id="ARBA00004424"/>
    </source>
</evidence>
<feature type="transmembrane region" description="Helical" evidence="22">
    <location>
        <begin position="380"/>
        <end position="407"/>
    </location>
</feature>
<dbReference type="GO" id="GO:0015293">
    <property type="term" value="F:symporter activity"/>
    <property type="evidence" value="ECO:0007669"/>
    <property type="project" value="UniProtKB-KW"/>
</dbReference>
<dbReference type="OMA" id="GKIFNMC"/>
<accession>A0A7M7GI14</accession>
<keyword evidence="6" id="KW-1003">Cell membrane</keyword>
<feature type="transmembrane region" description="Helical" evidence="22">
    <location>
        <begin position="335"/>
        <end position="359"/>
    </location>
</feature>
<evidence type="ECO:0000313" key="24">
    <source>
        <dbReference type="Proteomes" id="UP000007110"/>
    </source>
</evidence>
<evidence type="ECO:0000256" key="6">
    <source>
        <dbReference type="ARBA" id="ARBA00022475"/>
    </source>
</evidence>
<evidence type="ECO:0000256" key="11">
    <source>
        <dbReference type="ARBA" id="ARBA00022954"/>
    </source>
</evidence>
<evidence type="ECO:0000256" key="1">
    <source>
        <dbReference type="ARBA" id="ARBA00004337"/>
    </source>
</evidence>
<proteinExistence type="predicted"/>
<evidence type="ECO:0000256" key="15">
    <source>
        <dbReference type="ARBA" id="ARBA00023180"/>
    </source>
</evidence>
<evidence type="ECO:0000256" key="14">
    <source>
        <dbReference type="ARBA" id="ARBA00023157"/>
    </source>
</evidence>
<dbReference type="Proteomes" id="UP000007110">
    <property type="component" value="Unassembled WGS sequence"/>
</dbReference>
<dbReference type="GO" id="GO:0010008">
    <property type="term" value="C:endosome membrane"/>
    <property type="evidence" value="ECO:0007669"/>
    <property type="project" value="UniProtKB-SubCell"/>
</dbReference>
<keyword evidence="7" id="KW-0963">Cytoplasm</keyword>
<evidence type="ECO:0000256" key="9">
    <source>
        <dbReference type="ARBA" id="ARBA00022753"/>
    </source>
</evidence>
<dbReference type="GO" id="GO:0016323">
    <property type="term" value="C:basolateral plasma membrane"/>
    <property type="evidence" value="ECO:0007669"/>
    <property type="project" value="UniProtKB-SubCell"/>
</dbReference>
<dbReference type="SUPFAM" id="SSF103473">
    <property type="entry name" value="MFS general substrate transporter"/>
    <property type="match status" value="1"/>
</dbReference>
<feature type="transmembrane region" description="Helical" evidence="22">
    <location>
        <begin position="119"/>
        <end position="139"/>
    </location>
</feature>
<evidence type="ECO:0000256" key="5">
    <source>
        <dbReference type="ARBA" id="ARBA00022448"/>
    </source>
</evidence>
<keyword evidence="12 22" id="KW-1133">Transmembrane helix</keyword>
<evidence type="ECO:0000256" key="20">
    <source>
        <dbReference type="ARBA" id="ARBA00047769"/>
    </source>
</evidence>
<evidence type="ECO:0000256" key="3">
    <source>
        <dbReference type="ARBA" id="ARBA00004496"/>
    </source>
</evidence>
<dbReference type="AlphaFoldDB" id="A0A7M7GI14"/>
<comment type="catalytic activity">
    <reaction evidence="20">
        <text>pemetrexed(in) + H(+)(in) = pemetrexed(out) + H(+)(out)</text>
        <dbReference type="Rhea" id="RHEA:70171"/>
        <dbReference type="ChEBI" id="CHEBI:15378"/>
        <dbReference type="ChEBI" id="CHEBI:63724"/>
    </reaction>
</comment>
<dbReference type="GO" id="GO:0022857">
    <property type="term" value="F:transmembrane transporter activity"/>
    <property type="evidence" value="ECO:0000318"/>
    <property type="project" value="GO_Central"/>
</dbReference>
<dbReference type="Pfam" id="PF07690">
    <property type="entry name" value="MFS_1"/>
    <property type="match status" value="1"/>
</dbReference>
<dbReference type="OrthoDB" id="419734at2759"/>
<evidence type="ECO:0000256" key="7">
    <source>
        <dbReference type="ARBA" id="ARBA00022490"/>
    </source>
</evidence>
<evidence type="ECO:0000313" key="23">
    <source>
        <dbReference type="EnsemblMetazoa" id="XP_003727774"/>
    </source>
</evidence>
<dbReference type="RefSeq" id="XP_003727774.2">
    <property type="nucleotide sequence ID" value="XM_003727726.3"/>
</dbReference>
<feature type="transmembrane region" description="Helical" evidence="22">
    <location>
        <begin position="216"/>
        <end position="240"/>
    </location>
</feature>
<evidence type="ECO:0000256" key="8">
    <source>
        <dbReference type="ARBA" id="ARBA00022692"/>
    </source>
</evidence>
<dbReference type="GO" id="GO:0005886">
    <property type="term" value="C:plasma membrane"/>
    <property type="evidence" value="ECO:0000318"/>
    <property type="project" value="GO_Central"/>
</dbReference>
<evidence type="ECO:0000256" key="12">
    <source>
        <dbReference type="ARBA" id="ARBA00022989"/>
    </source>
</evidence>
<reference evidence="23" key="2">
    <citation type="submission" date="2021-01" db="UniProtKB">
        <authorList>
            <consortium name="EnsemblMetazoa"/>
        </authorList>
    </citation>
    <scope>IDENTIFICATION</scope>
</reference>
<keyword evidence="14" id="KW-1015">Disulfide bond</keyword>
<reference evidence="24" key="1">
    <citation type="submission" date="2015-02" db="EMBL/GenBank/DDBJ databases">
        <title>Genome sequencing for Strongylocentrotus purpuratus.</title>
        <authorList>
            <person name="Murali S."/>
            <person name="Liu Y."/>
            <person name="Vee V."/>
            <person name="English A."/>
            <person name="Wang M."/>
            <person name="Skinner E."/>
            <person name="Han Y."/>
            <person name="Muzny D.M."/>
            <person name="Worley K.C."/>
            <person name="Gibbs R.A."/>
        </authorList>
    </citation>
    <scope>NUCLEOTIDE SEQUENCE</scope>
</reference>
<dbReference type="PANTHER" id="PTHR23507:SF2">
    <property type="entry name" value="PROTON-COUPLED FOLATE TRANSPORTER"/>
    <property type="match status" value="1"/>
</dbReference>
<dbReference type="GO" id="GO:0005542">
    <property type="term" value="F:folic acid binding"/>
    <property type="evidence" value="ECO:0007669"/>
    <property type="project" value="UniProtKB-KW"/>
</dbReference>
<dbReference type="InParanoid" id="A0A7M7GI14"/>
<dbReference type="InterPro" id="IPR036259">
    <property type="entry name" value="MFS_trans_sf"/>
</dbReference>
<evidence type="ECO:0000256" key="21">
    <source>
        <dbReference type="ARBA" id="ARBA00047850"/>
    </source>
</evidence>
<comment type="subcellular location">
    <subcellularLocation>
        <location evidence="2">Apical cell membrane</location>
        <topology evidence="2">Multi-pass membrane protein</topology>
    </subcellularLocation>
    <subcellularLocation>
        <location evidence="4">Basolateral cell membrane</location>
        <topology evidence="4">Multi-pass membrane protein</topology>
    </subcellularLocation>
    <subcellularLocation>
        <location evidence="3">Cytoplasm</location>
    </subcellularLocation>
    <subcellularLocation>
        <location evidence="1">Endosome membrane</location>
        <topology evidence="1">Multi-pass membrane protein</topology>
    </subcellularLocation>
</comment>
<organism evidence="23 24">
    <name type="scientific">Strongylocentrotus purpuratus</name>
    <name type="common">Purple sea urchin</name>
    <dbReference type="NCBI Taxonomy" id="7668"/>
    <lineage>
        <taxon>Eukaryota</taxon>
        <taxon>Metazoa</taxon>
        <taxon>Echinodermata</taxon>
        <taxon>Eleutherozoa</taxon>
        <taxon>Echinozoa</taxon>
        <taxon>Echinoidea</taxon>
        <taxon>Euechinoidea</taxon>
        <taxon>Echinacea</taxon>
        <taxon>Camarodonta</taxon>
        <taxon>Echinidea</taxon>
        <taxon>Strongylocentrotidae</taxon>
        <taxon>Strongylocentrotus</taxon>
    </lineage>
</organism>
<keyword evidence="24" id="KW-1185">Reference proteome</keyword>
<dbReference type="Gene3D" id="1.20.1250.20">
    <property type="entry name" value="MFS general substrate transporter like domains"/>
    <property type="match status" value="1"/>
</dbReference>
<evidence type="ECO:0000256" key="17">
    <source>
        <dbReference type="ARBA" id="ARBA00036250"/>
    </source>
</evidence>
<dbReference type="InterPro" id="IPR011701">
    <property type="entry name" value="MFS"/>
</dbReference>
<protein>
    <recommendedName>
        <fullName evidence="18">Proton-coupled folate transporter</fullName>
    </recommendedName>
    <alternativeName>
        <fullName evidence="19">Solute carrier family 46 member 1</fullName>
    </alternativeName>
</protein>
<evidence type="ECO:0000256" key="22">
    <source>
        <dbReference type="SAM" id="Phobius"/>
    </source>
</evidence>
<feature type="transmembrane region" description="Helical" evidence="22">
    <location>
        <begin position="461"/>
        <end position="482"/>
    </location>
</feature>
<feature type="transmembrane region" description="Helical" evidence="22">
    <location>
        <begin position="151"/>
        <end position="174"/>
    </location>
</feature>
<dbReference type="GO" id="GO:0016324">
    <property type="term" value="C:apical plasma membrane"/>
    <property type="evidence" value="ECO:0007669"/>
    <property type="project" value="UniProtKB-SubCell"/>
</dbReference>
<feature type="transmembrane region" description="Helical" evidence="22">
    <location>
        <begin position="246"/>
        <end position="265"/>
    </location>
</feature>
<evidence type="ECO:0000256" key="16">
    <source>
        <dbReference type="ARBA" id="ARBA00036193"/>
    </source>
</evidence>
<dbReference type="PANTHER" id="PTHR23507">
    <property type="entry name" value="ZGC:174356"/>
    <property type="match status" value="1"/>
</dbReference>
<dbReference type="KEGG" id="spu:100891142"/>
<keyword evidence="10" id="KW-0769">Symport</keyword>
<dbReference type="GeneID" id="100891142"/>
<sequence length="504" mass="56184">MATGRSYFKFTKLVDEDEEKVFEENSDVEENRFDDDDDDLKNKFPCITVEPVVLLFYMAYSMTSTMRTEYVTMRIYKEYNIHNDLNLNLDPWKDDCDIPINASVSAIAKMENAQADASYWLLIYNLVQIFPAMIVSPLIGSWSDRAGRKKAMLLPTIGYLIGISIWLAVVYYSLPKSYLTIAHFIMGSFGDFPTLLAVCNAYMCDIATHQSRTYRMIILGIVIEFTTGVSQVAIGFSIFYSGFTAPFWFIIAAIATAIIYIIFFIKESNLKAGEEPTSFFSASQFDAIYALFANAESKKRSQLVSYLVVLSVHMMILHSTYLLVLLFVLSPPLCWTSIIVGFYVACSLLLGSVGTMVGGKICSGMTDDLSIAQVGIWSSLIGLTFTAFGDSSFVLFIAATLGSFRFLTSPSMRSSLSKLANENEQGAIMACAGCVESLGNLIGPSLFNLIYSLTLDYFRGLVFLVMAALYVPISVLVTFYQWSDWIKSAPPSVDKQDNDDKDKK</sequence>
<evidence type="ECO:0000256" key="4">
    <source>
        <dbReference type="ARBA" id="ARBA00004554"/>
    </source>
</evidence>
<evidence type="ECO:0000256" key="18">
    <source>
        <dbReference type="ARBA" id="ARBA00040650"/>
    </source>
</evidence>
<keyword evidence="11" id="KW-0290">Folate-binding</keyword>
<evidence type="ECO:0000256" key="10">
    <source>
        <dbReference type="ARBA" id="ARBA00022847"/>
    </source>
</evidence>
<keyword evidence="8 22" id="KW-0812">Transmembrane</keyword>
<dbReference type="GO" id="GO:0055085">
    <property type="term" value="P:transmembrane transport"/>
    <property type="evidence" value="ECO:0000318"/>
    <property type="project" value="GO_Central"/>
</dbReference>
<keyword evidence="13 22" id="KW-0472">Membrane</keyword>
<comment type="catalytic activity">
    <reaction evidence="17">
        <text>folate(in) + H(+)(in) = folate(out) + H(+)(out)</text>
        <dbReference type="Rhea" id="RHEA:70159"/>
        <dbReference type="ChEBI" id="CHEBI:15378"/>
        <dbReference type="ChEBI" id="CHEBI:62501"/>
    </reaction>
</comment>
<comment type="catalytic activity">
    <reaction evidence="16">
        <text>(6S)-5-methyl-5,6,7,8-tetrahydrofolate(in) + H(+)(in) = (6S)-5-methyl-5,6,7,8-tetrahydrofolate(out) + H(+)(out)</text>
        <dbReference type="Rhea" id="RHEA:70167"/>
        <dbReference type="ChEBI" id="CHEBI:15378"/>
        <dbReference type="ChEBI" id="CHEBI:18608"/>
    </reaction>
</comment>
<evidence type="ECO:0000256" key="13">
    <source>
        <dbReference type="ARBA" id="ARBA00023136"/>
    </source>
</evidence>
<keyword evidence="15" id="KW-0325">Glycoprotein</keyword>
<keyword evidence="9" id="KW-0967">Endosome</keyword>
<name>A0A7M7GI14_STRPU</name>
<keyword evidence="5" id="KW-0813">Transport</keyword>
<evidence type="ECO:0000256" key="19">
    <source>
        <dbReference type="ARBA" id="ARBA00042514"/>
    </source>
</evidence>